<accession>A0ABQ6JMN0</accession>
<keyword evidence="26" id="KW-1185">Reference proteome</keyword>
<dbReference type="Pfam" id="PF00672">
    <property type="entry name" value="HAMP"/>
    <property type="match status" value="1"/>
</dbReference>
<keyword evidence="11" id="KW-0378">Hydrolase</keyword>
<comment type="cofactor">
    <cofactor evidence="2">
        <name>Mn(2+)</name>
        <dbReference type="ChEBI" id="CHEBI:29035"/>
    </cofactor>
</comment>
<keyword evidence="14" id="KW-0904">Protein phosphatase</keyword>
<dbReference type="CDD" id="cd00075">
    <property type="entry name" value="HATPase"/>
    <property type="match status" value="1"/>
</dbReference>
<keyword evidence="7" id="KW-0808">Transferase</keyword>
<feature type="compositionally biased region" description="Basic and acidic residues" evidence="21">
    <location>
        <begin position="81"/>
        <end position="107"/>
    </location>
</feature>
<dbReference type="Proteomes" id="UP001157017">
    <property type="component" value="Unassembled WGS sequence"/>
</dbReference>
<dbReference type="CDD" id="cd06225">
    <property type="entry name" value="HAMP"/>
    <property type="match status" value="1"/>
</dbReference>
<dbReference type="InterPro" id="IPR003660">
    <property type="entry name" value="HAMP_dom"/>
</dbReference>
<dbReference type="InterPro" id="IPR004358">
    <property type="entry name" value="Sig_transdc_His_kin-like_C"/>
</dbReference>
<keyword evidence="18" id="KW-0464">Manganese</keyword>
<dbReference type="SUPFAM" id="SSF55874">
    <property type="entry name" value="ATPase domain of HSP90 chaperone/DNA topoisomerase II/histidine kinase"/>
    <property type="match status" value="1"/>
</dbReference>
<keyword evidence="17" id="KW-0346">Stress response</keyword>
<feature type="transmembrane region" description="Helical" evidence="22">
    <location>
        <begin position="41"/>
        <end position="60"/>
    </location>
</feature>
<dbReference type="InterPro" id="IPR005467">
    <property type="entry name" value="His_kinase_dom"/>
</dbReference>
<keyword evidence="12" id="KW-0067">ATP-binding</keyword>
<evidence type="ECO:0000256" key="9">
    <source>
        <dbReference type="ARBA" id="ARBA00022741"/>
    </source>
</evidence>
<feature type="compositionally biased region" description="Low complexity" evidence="21">
    <location>
        <begin position="181"/>
        <end position="191"/>
    </location>
</feature>
<dbReference type="Pfam" id="PF02518">
    <property type="entry name" value="HATPase_c"/>
    <property type="match status" value="1"/>
</dbReference>
<sequence>MDLRPLDPLQSIKTKLGVLVGVTSAMSAIFVWLGLNNDLATRYTLPLAVALSLLFTQILARGMTSPLREMTAAAQAMARGDYSRRVRASSRDEVGQARERLQRDGRGPRRRRPAAPRASSQTSATSLRTPVSALRAVLENLVDGVTAPDDATLRAALAQTERLGDLVTQPARPVARRGRRGAAAPRAGGARRVPEHLRRRGWAGRRRRPLRGRRATRRAAGDGRPRPAAPGGRQPARQRHPALPAGGTVTASARQAAGEVHLDVVDEGPGIDPRDRERVFDRFHRGGTAQDGGTGLGLAIARWVVDLHGGTIRVLETRTGCDIRVALPR</sequence>
<keyword evidence="8 22" id="KW-0812">Transmembrane</keyword>
<evidence type="ECO:0000256" key="4">
    <source>
        <dbReference type="ARBA" id="ARBA00004370"/>
    </source>
</evidence>
<evidence type="ECO:0000313" key="25">
    <source>
        <dbReference type="EMBL" id="GMA88584.1"/>
    </source>
</evidence>
<feature type="domain" description="HAMP" evidence="24">
    <location>
        <begin position="61"/>
        <end position="96"/>
    </location>
</feature>
<feature type="compositionally biased region" description="Basic residues" evidence="21">
    <location>
        <begin position="197"/>
        <end position="217"/>
    </location>
</feature>
<evidence type="ECO:0000256" key="2">
    <source>
        <dbReference type="ARBA" id="ARBA00001936"/>
    </source>
</evidence>
<dbReference type="EMBL" id="BSUZ01000001">
    <property type="protein sequence ID" value="GMA88584.1"/>
    <property type="molecule type" value="Genomic_DNA"/>
</dbReference>
<evidence type="ECO:0000256" key="13">
    <source>
        <dbReference type="ARBA" id="ARBA00022842"/>
    </source>
</evidence>
<comment type="subcellular location">
    <subcellularLocation>
        <location evidence="4">Membrane</location>
    </subcellularLocation>
</comment>
<dbReference type="SUPFAM" id="SSF158472">
    <property type="entry name" value="HAMP domain-like"/>
    <property type="match status" value="1"/>
</dbReference>
<evidence type="ECO:0000256" key="17">
    <source>
        <dbReference type="ARBA" id="ARBA00023016"/>
    </source>
</evidence>
<dbReference type="InterPro" id="IPR003594">
    <property type="entry name" value="HATPase_dom"/>
</dbReference>
<evidence type="ECO:0000256" key="1">
    <source>
        <dbReference type="ARBA" id="ARBA00000085"/>
    </source>
</evidence>
<dbReference type="PANTHER" id="PTHR44936:SF9">
    <property type="entry name" value="SENSOR PROTEIN CREC"/>
    <property type="match status" value="1"/>
</dbReference>
<keyword evidence="6" id="KW-0597">Phosphoprotein</keyword>
<evidence type="ECO:0000256" key="22">
    <source>
        <dbReference type="SAM" id="Phobius"/>
    </source>
</evidence>
<dbReference type="PANTHER" id="PTHR44936">
    <property type="entry name" value="SENSOR PROTEIN CREC"/>
    <property type="match status" value="1"/>
</dbReference>
<evidence type="ECO:0000256" key="16">
    <source>
        <dbReference type="ARBA" id="ARBA00023012"/>
    </source>
</evidence>
<keyword evidence="13" id="KW-0460">Magnesium</keyword>
<evidence type="ECO:0000256" key="11">
    <source>
        <dbReference type="ARBA" id="ARBA00022801"/>
    </source>
</evidence>
<evidence type="ECO:0000256" key="21">
    <source>
        <dbReference type="SAM" id="MobiDB-lite"/>
    </source>
</evidence>
<reference evidence="26" key="1">
    <citation type="journal article" date="2019" name="Int. J. Syst. Evol. Microbiol.">
        <title>The Global Catalogue of Microorganisms (GCM) 10K type strain sequencing project: providing services to taxonomists for standard genome sequencing and annotation.</title>
        <authorList>
            <consortium name="The Broad Institute Genomics Platform"/>
            <consortium name="The Broad Institute Genome Sequencing Center for Infectious Disease"/>
            <person name="Wu L."/>
            <person name="Ma J."/>
        </authorList>
    </citation>
    <scope>NUCLEOTIDE SEQUENCE [LARGE SCALE GENOMIC DNA]</scope>
    <source>
        <strain evidence="26">NBRC 108730</strain>
    </source>
</reference>
<evidence type="ECO:0000256" key="8">
    <source>
        <dbReference type="ARBA" id="ARBA00022692"/>
    </source>
</evidence>
<feature type="region of interest" description="Disordered" evidence="21">
    <location>
        <begin position="81"/>
        <end position="128"/>
    </location>
</feature>
<dbReference type="InterPro" id="IPR036890">
    <property type="entry name" value="HATPase_C_sf"/>
</dbReference>
<keyword evidence="16" id="KW-0902">Two-component regulatory system</keyword>
<evidence type="ECO:0000256" key="18">
    <source>
        <dbReference type="ARBA" id="ARBA00023211"/>
    </source>
</evidence>
<evidence type="ECO:0000256" key="12">
    <source>
        <dbReference type="ARBA" id="ARBA00022840"/>
    </source>
</evidence>
<dbReference type="InterPro" id="IPR050980">
    <property type="entry name" value="2C_sensor_his_kinase"/>
</dbReference>
<name>A0ABQ6JMN0_9ACTN</name>
<evidence type="ECO:0000259" key="24">
    <source>
        <dbReference type="PROSITE" id="PS50885"/>
    </source>
</evidence>
<protein>
    <recommendedName>
        <fullName evidence="19">Signal transduction histidine-protein kinase/phosphatase MprB</fullName>
        <ecNumber evidence="5">2.7.13.3</ecNumber>
    </recommendedName>
    <alternativeName>
        <fullName evidence="20">Mycobacterial persistence regulator B</fullName>
    </alternativeName>
</protein>
<comment type="catalytic activity">
    <reaction evidence="1">
        <text>ATP + protein L-histidine = ADP + protein N-phospho-L-histidine.</text>
        <dbReference type="EC" id="2.7.13.3"/>
    </reaction>
</comment>
<keyword evidence="15 22" id="KW-1133">Transmembrane helix</keyword>
<evidence type="ECO:0000256" key="10">
    <source>
        <dbReference type="ARBA" id="ARBA00022777"/>
    </source>
</evidence>
<evidence type="ECO:0000256" key="3">
    <source>
        <dbReference type="ARBA" id="ARBA00001946"/>
    </source>
</evidence>
<evidence type="ECO:0000256" key="6">
    <source>
        <dbReference type="ARBA" id="ARBA00022553"/>
    </source>
</evidence>
<evidence type="ECO:0000256" key="7">
    <source>
        <dbReference type="ARBA" id="ARBA00022679"/>
    </source>
</evidence>
<gene>
    <name evidence="25" type="ORF">GCM10025868_38340</name>
</gene>
<keyword evidence="22" id="KW-0472">Membrane</keyword>
<dbReference type="PRINTS" id="PR00344">
    <property type="entry name" value="BCTRLSENSOR"/>
</dbReference>
<feature type="region of interest" description="Disordered" evidence="21">
    <location>
        <begin position="171"/>
        <end position="248"/>
    </location>
</feature>
<evidence type="ECO:0000256" key="20">
    <source>
        <dbReference type="ARBA" id="ARBA00041776"/>
    </source>
</evidence>
<evidence type="ECO:0000259" key="23">
    <source>
        <dbReference type="PROSITE" id="PS50109"/>
    </source>
</evidence>
<feature type="domain" description="Histidine kinase" evidence="23">
    <location>
        <begin position="247"/>
        <end position="329"/>
    </location>
</feature>
<evidence type="ECO:0000256" key="5">
    <source>
        <dbReference type="ARBA" id="ARBA00012438"/>
    </source>
</evidence>
<evidence type="ECO:0000313" key="26">
    <source>
        <dbReference type="Proteomes" id="UP001157017"/>
    </source>
</evidence>
<evidence type="ECO:0000256" key="15">
    <source>
        <dbReference type="ARBA" id="ARBA00022989"/>
    </source>
</evidence>
<feature type="compositionally biased region" description="Polar residues" evidence="21">
    <location>
        <begin position="119"/>
        <end position="128"/>
    </location>
</feature>
<dbReference type="Gene3D" id="6.10.340.10">
    <property type="match status" value="1"/>
</dbReference>
<dbReference type="EC" id="2.7.13.3" evidence="5"/>
<comment type="caution">
    <text evidence="25">The sequence shown here is derived from an EMBL/GenBank/DDBJ whole genome shotgun (WGS) entry which is preliminary data.</text>
</comment>
<dbReference type="PROSITE" id="PS50109">
    <property type="entry name" value="HIS_KIN"/>
    <property type="match status" value="1"/>
</dbReference>
<comment type="cofactor">
    <cofactor evidence="3">
        <name>Mg(2+)</name>
        <dbReference type="ChEBI" id="CHEBI:18420"/>
    </cofactor>
</comment>
<keyword evidence="10" id="KW-0418">Kinase</keyword>
<organism evidence="25 26">
    <name type="scientific">Angustibacter aerolatus</name>
    <dbReference type="NCBI Taxonomy" id="1162965"/>
    <lineage>
        <taxon>Bacteria</taxon>
        <taxon>Bacillati</taxon>
        <taxon>Actinomycetota</taxon>
        <taxon>Actinomycetes</taxon>
        <taxon>Kineosporiales</taxon>
        <taxon>Kineosporiaceae</taxon>
    </lineage>
</organism>
<feature type="transmembrane region" description="Helical" evidence="22">
    <location>
        <begin position="16"/>
        <end position="35"/>
    </location>
</feature>
<dbReference type="SMART" id="SM00387">
    <property type="entry name" value="HATPase_c"/>
    <property type="match status" value="1"/>
</dbReference>
<evidence type="ECO:0000256" key="14">
    <source>
        <dbReference type="ARBA" id="ARBA00022912"/>
    </source>
</evidence>
<proteinExistence type="predicted"/>
<dbReference type="Gene3D" id="3.30.565.10">
    <property type="entry name" value="Histidine kinase-like ATPase, C-terminal domain"/>
    <property type="match status" value="1"/>
</dbReference>
<keyword evidence="9" id="KW-0547">Nucleotide-binding</keyword>
<dbReference type="PROSITE" id="PS50885">
    <property type="entry name" value="HAMP"/>
    <property type="match status" value="1"/>
</dbReference>
<evidence type="ECO:0000256" key="19">
    <source>
        <dbReference type="ARBA" id="ARBA00040454"/>
    </source>
</evidence>